<feature type="transmembrane region" description="Helical" evidence="1">
    <location>
        <begin position="16"/>
        <end position="38"/>
    </location>
</feature>
<reference evidence="3" key="1">
    <citation type="submission" date="2016-11" db="UniProtKB">
        <authorList>
            <consortium name="WormBaseParasite"/>
        </authorList>
    </citation>
    <scope>IDENTIFICATION</scope>
</reference>
<feature type="transmembrane region" description="Helical" evidence="1">
    <location>
        <begin position="50"/>
        <end position="71"/>
    </location>
</feature>
<evidence type="ECO:0000256" key="1">
    <source>
        <dbReference type="SAM" id="Phobius"/>
    </source>
</evidence>
<accession>A0A1I7XV86</accession>
<keyword evidence="1" id="KW-0812">Transmembrane</keyword>
<proteinExistence type="predicted"/>
<dbReference type="WBParaSite" id="Hba_21676">
    <property type="protein sequence ID" value="Hba_21676"/>
    <property type="gene ID" value="Hba_21676"/>
</dbReference>
<keyword evidence="1" id="KW-1133">Transmembrane helix</keyword>
<dbReference type="Proteomes" id="UP000095283">
    <property type="component" value="Unplaced"/>
</dbReference>
<dbReference type="AlphaFoldDB" id="A0A1I7XV86"/>
<keyword evidence="1" id="KW-0472">Membrane</keyword>
<evidence type="ECO:0000313" key="3">
    <source>
        <dbReference type="WBParaSite" id="Hba_21676"/>
    </source>
</evidence>
<name>A0A1I7XV86_HETBA</name>
<evidence type="ECO:0000313" key="2">
    <source>
        <dbReference type="Proteomes" id="UP000095283"/>
    </source>
</evidence>
<organism evidence="2 3">
    <name type="scientific">Heterorhabditis bacteriophora</name>
    <name type="common">Entomopathogenic nematode worm</name>
    <dbReference type="NCBI Taxonomy" id="37862"/>
    <lineage>
        <taxon>Eukaryota</taxon>
        <taxon>Metazoa</taxon>
        <taxon>Ecdysozoa</taxon>
        <taxon>Nematoda</taxon>
        <taxon>Chromadorea</taxon>
        <taxon>Rhabditida</taxon>
        <taxon>Rhabditina</taxon>
        <taxon>Rhabditomorpha</taxon>
        <taxon>Strongyloidea</taxon>
        <taxon>Heterorhabditidae</taxon>
        <taxon>Heterorhabditis</taxon>
    </lineage>
</organism>
<keyword evidence="2" id="KW-1185">Reference proteome</keyword>
<protein>
    <submittedName>
        <fullName evidence="3">NADH dehydrogenase subunit 2</fullName>
    </submittedName>
</protein>
<feature type="transmembrane region" description="Helical" evidence="1">
    <location>
        <begin position="83"/>
        <end position="104"/>
    </location>
</feature>
<sequence>MLKGYKNLLIVSSTEFIFSFFNVFCLFIYYFLLFILIVPKFSKNSSLAFFNWESTLILFNIPLRISFFIKIFSLSEILKIDSFFVVFLLFLMFLSVLSFGYWLINLRIKDNI</sequence>